<feature type="compositionally biased region" description="Basic and acidic residues" evidence="1">
    <location>
        <begin position="81"/>
        <end position="100"/>
    </location>
</feature>
<reference evidence="2 3" key="1">
    <citation type="journal article" date="2000" name="DNA Res.">
        <title>Complete genome structure of the nitrogen-fixing symbiotic bacterium Mesorhizobium loti.</title>
        <authorList>
            <person name="Kaneko T."/>
            <person name="Nakamura Y."/>
            <person name="Sato S."/>
            <person name="Asamizu E."/>
            <person name="Kato T."/>
            <person name="Sasamoto S."/>
            <person name="Watanabe A."/>
            <person name="Idesawa K."/>
            <person name="Ishikawa A."/>
            <person name="Kawashima K."/>
            <person name="Kimura T."/>
            <person name="Kishida Y."/>
            <person name="Kiyokawa C."/>
            <person name="Kohara M."/>
            <person name="Matsumoto M."/>
            <person name="Matsuno A."/>
            <person name="Mochizuki Y."/>
            <person name="Nakayama S."/>
            <person name="Nakazaki N."/>
            <person name="Shimpo S."/>
            <person name="Sugimoto M."/>
            <person name="Takeuchi C."/>
            <person name="Yamada M."/>
            <person name="Tabata S."/>
        </authorList>
    </citation>
    <scope>NUCLEOTIDE SEQUENCE [LARGE SCALE GENOMIC DNA]</scope>
    <source>
        <strain evidence="3">LMG 29417 / CECT 9101 / MAFF 303099</strain>
    </source>
</reference>
<dbReference type="AlphaFoldDB" id="Q98H50"/>
<feature type="region of interest" description="Disordered" evidence="1">
    <location>
        <begin position="73"/>
        <end position="112"/>
    </location>
</feature>
<dbReference type="KEGG" id="mlo:mll3031"/>
<accession>Q98H50</accession>
<dbReference type="HOGENOM" id="CLU_2143832_0_0_5"/>
<evidence type="ECO:0000313" key="2">
    <source>
        <dbReference type="EMBL" id="BAB50016.1"/>
    </source>
</evidence>
<sequence>MLSYFVAQNRLDWRNILASPAVAASDRWTARLWPVRYQTRTMRTAAWFGKDFARRAARIRVSQALAEANQRLKGWNGGQDNDGHDALCDERPGRADESGCRQKYASNRHWPI</sequence>
<dbReference type="Proteomes" id="UP000000552">
    <property type="component" value="Chromosome"/>
</dbReference>
<evidence type="ECO:0000256" key="1">
    <source>
        <dbReference type="SAM" id="MobiDB-lite"/>
    </source>
</evidence>
<evidence type="ECO:0000313" key="3">
    <source>
        <dbReference type="Proteomes" id="UP000000552"/>
    </source>
</evidence>
<gene>
    <name evidence="2" type="ordered locus">mll3031</name>
</gene>
<organism evidence="2 3">
    <name type="scientific">Mesorhizobium japonicum (strain LMG 29417 / CECT 9101 / MAFF 303099)</name>
    <name type="common">Mesorhizobium loti (strain MAFF 303099)</name>
    <dbReference type="NCBI Taxonomy" id="266835"/>
    <lineage>
        <taxon>Bacteria</taxon>
        <taxon>Pseudomonadati</taxon>
        <taxon>Pseudomonadota</taxon>
        <taxon>Alphaproteobacteria</taxon>
        <taxon>Hyphomicrobiales</taxon>
        <taxon>Phyllobacteriaceae</taxon>
        <taxon>Mesorhizobium</taxon>
    </lineage>
</organism>
<protein>
    <submittedName>
        <fullName evidence="2">Mll3031 protein</fullName>
    </submittedName>
</protein>
<name>Q98H50_RHILO</name>
<proteinExistence type="predicted"/>
<dbReference type="EMBL" id="BA000012">
    <property type="protein sequence ID" value="BAB50016.1"/>
    <property type="molecule type" value="Genomic_DNA"/>
</dbReference>